<accession>A0AAV2D929</accession>
<dbReference type="Gene3D" id="2.60.120.200">
    <property type="match status" value="1"/>
</dbReference>
<dbReference type="SMART" id="SM00220">
    <property type="entry name" value="S_TKc"/>
    <property type="match status" value="1"/>
</dbReference>
<comment type="subcellular location">
    <subcellularLocation>
        <location evidence="1">Cell membrane</location>
        <topology evidence="1">Single-pass type I membrane protein</topology>
    </subcellularLocation>
</comment>
<dbReference type="PROSITE" id="PS00108">
    <property type="entry name" value="PROTEIN_KINASE_ST"/>
    <property type="match status" value="1"/>
</dbReference>
<keyword evidence="15 24" id="KW-1133">Transmembrane helix</keyword>
<keyword evidence="13" id="KW-0611">Plant defense</keyword>
<evidence type="ECO:0000256" key="12">
    <source>
        <dbReference type="ARBA" id="ARBA00022777"/>
    </source>
</evidence>
<reference evidence="27 28" key="1">
    <citation type="submission" date="2024-04" db="EMBL/GenBank/DDBJ databases">
        <authorList>
            <person name="Fracassetti M."/>
        </authorList>
    </citation>
    <scope>NUCLEOTIDE SEQUENCE [LARGE SCALE GENOMIC DNA]</scope>
</reference>
<dbReference type="PROSITE" id="PS00107">
    <property type="entry name" value="PROTEIN_KINASE_ATP"/>
    <property type="match status" value="1"/>
</dbReference>
<keyword evidence="7" id="KW-0808">Transferase</keyword>
<evidence type="ECO:0000256" key="21">
    <source>
        <dbReference type="ARBA" id="ARBA00063357"/>
    </source>
</evidence>
<evidence type="ECO:0000256" key="8">
    <source>
        <dbReference type="ARBA" id="ARBA00022692"/>
    </source>
</evidence>
<dbReference type="Pfam" id="PF07714">
    <property type="entry name" value="PK_Tyr_Ser-Thr"/>
    <property type="match status" value="1"/>
</dbReference>
<evidence type="ECO:0000256" key="23">
    <source>
        <dbReference type="SAM" id="MobiDB-lite"/>
    </source>
</evidence>
<evidence type="ECO:0000256" key="17">
    <source>
        <dbReference type="ARBA" id="ARBA00023170"/>
    </source>
</evidence>
<evidence type="ECO:0000256" key="9">
    <source>
        <dbReference type="ARBA" id="ARBA00022729"/>
    </source>
</evidence>
<keyword evidence="17" id="KW-0675">Receptor</keyword>
<name>A0AAV2D929_9ROSI</name>
<evidence type="ECO:0000313" key="27">
    <source>
        <dbReference type="EMBL" id="CAL1370403.1"/>
    </source>
</evidence>
<dbReference type="EMBL" id="OZ034815">
    <property type="protein sequence ID" value="CAL1370403.1"/>
    <property type="molecule type" value="Genomic_DNA"/>
</dbReference>
<keyword evidence="9 25" id="KW-0732">Signal</keyword>
<evidence type="ECO:0000256" key="5">
    <source>
        <dbReference type="ARBA" id="ARBA00022475"/>
    </source>
</evidence>
<dbReference type="PROSITE" id="PS50011">
    <property type="entry name" value="PROTEIN_KINASE_DOM"/>
    <property type="match status" value="1"/>
</dbReference>
<evidence type="ECO:0000256" key="24">
    <source>
        <dbReference type="SAM" id="Phobius"/>
    </source>
</evidence>
<dbReference type="InterPro" id="IPR050528">
    <property type="entry name" value="L-type_Lectin-RKs"/>
</dbReference>
<dbReference type="CDD" id="cd06899">
    <property type="entry name" value="lectin_legume_LecRK_Arcelin_ConA"/>
    <property type="match status" value="1"/>
</dbReference>
<dbReference type="GO" id="GO:0009626">
    <property type="term" value="P:plant-type hypersensitive response"/>
    <property type="evidence" value="ECO:0007669"/>
    <property type="project" value="UniProtKB-ARBA"/>
</dbReference>
<dbReference type="GO" id="GO:0002229">
    <property type="term" value="P:defense response to oomycetes"/>
    <property type="evidence" value="ECO:0007669"/>
    <property type="project" value="UniProtKB-ARBA"/>
</dbReference>
<evidence type="ECO:0000256" key="4">
    <source>
        <dbReference type="ARBA" id="ARBA00010217"/>
    </source>
</evidence>
<keyword evidence="10" id="KW-0430">Lectin</keyword>
<dbReference type="InterPro" id="IPR013320">
    <property type="entry name" value="ConA-like_dom_sf"/>
</dbReference>
<dbReference type="CDD" id="cd14066">
    <property type="entry name" value="STKc_IRAK"/>
    <property type="match status" value="1"/>
</dbReference>
<evidence type="ECO:0000256" key="13">
    <source>
        <dbReference type="ARBA" id="ARBA00022821"/>
    </source>
</evidence>
<evidence type="ECO:0000256" key="11">
    <source>
        <dbReference type="ARBA" id="ARBA00022741"/>
    </source>
</evidence>
<feature type="compositionally biased region" description="Polar residues" evidence="23">
    <location>
        <begin position="686"/>
        <end position="697"/>
    </location>
</feature>
<evidence type="ECO:0000259" key="26">
    <source>
        <dbReference type="PROSITE" id="PS50011"/>
    </source>
</evidence>
<dbReference type="Gene3D" id="3.30.200.20">
    <property type="entry name" value="Phosphorylase Kinase, domain 1"/>
    <property type="match status" value="1"/>
</dbReference>
<comment type="subunit">
    <text evidence="21">Interacts with ABCG40.</text>
</comment>
<dbReference type="GO" id="GO:0004674">
    <property type="term" value="F:protein serine/threonine kinase activity"/>
    <property type="evidence" value="ECO:0007669"/>
    <property type="project" value="UniProtKB-KW"/>
</dbReference>
<dbReference type="InterPro" id="IPR000719">
    <property type="entry name" value="Prot_kinase_dom"/>
</dbReference>
<dbReference type="GO" id="GO:0005886">
    <property type="term" value="C:plasma membrane"/>
    <property type="evidence" value="ECO:0007669"/>
    <property type="project" value="UniProtKB-SubCell"/>
</dbReference>
<keyword evidence="28" id="KW-1185">Reference proteome</keyword>
<dbReference type="GO" id="GO:0030246">
    <property type="term" value="F:carbohydrate binding"/>
    <property type="evidence" value="ECO:0007669"/>
    <property type="project" value="UniProtKB-KW"/>
</dbReference>
<feature type="domain" description="Protein kinase" evidence="26">
    <location>
        <begin position="358"/>
        <end position="646"/>
    </location>
</feature>
<evidence type="ECO:0000256" key="10">
    <source>
        <dbReference type="ARBA" id="ARBA00022734"/>
    </source>
</evidence>
<dbReference type="InterPro" id="IPR011009">
    <property type="entry name" value="Kinase-like_dom_sf"/>
</dbReference>
<comment type="similarity">
    <text evidence="2">Belongs to the leguminous lectin family.</text>
</comment>
<dbReference type="InterPro" id="IPR001220">
    <property type="entry name" value="Legume_lectin_dom"/>
</dbReference>
<dbReference type="AlphaFoldDB" id="A0AAV2D929"/>
<keyword evidence="14 22" id="KW-0067">ATP-binding</keyword>
<keyword evidence="6" id="KW-0723">Serine/threonine-protein kinase</keyword>
<comment type="similarity">
    <text evidence="4">In the C-terminal section; belongs to the protein kinase superfamily. Ser/Thr protein kinase family.</text>
</comment>
<comment type="similarity">
    <text evidence="3">In the N-terminal section; belongs to the leguminous lectin family.</text>
</comment>
<dbReference type="FunFam" id="2.60.120.200:FF:000103">
    <property type="entry name" value="L-type lectin-domain containing receptor kinase IX.1"/>
    <property type="match status" value="1"/>
</dbReference>
<dbReference type="Pfam" id="PF00139">
    <property type="entry name" value="Lectin_legB"/>
    <property type="match status" value="1"/>
</dbReference>
<dbReference type="SUPFAM" id="SSF56112">
    <property type="entry name" value="Protein kinase-like (PK-like)"/>
    <property type="match status" value="1"/>
</dbReference>
<gene>
    <name evidence="27" type="ORF">LTRI10_LOCUS12533</name>
</gene>
<evidence type="ECO:0000256" key="7">
    <source>
        <dbReference type="ARBA" id="ARBA00022679"/>
    </source>
</evidence>
<evidence type="ECO:0000256" key="15">
    <source>
        <dbReference type="ARBA" id="ARBA00022989"/>
    </source>
</evidence>
<dbReference type="InterPro" id="IPR001245">
    <property type="entry name" value="Ser-Thr/Tyr_kinase_cat_dom"/>
</dbReference>
<keyword evidence="16 24" id="KW-0472">Membrane</keyword>
<evidence type="ECO:0000313" key="28">
    <source>
        <dbReference type="Proteomes" id="UP001497516"/>
    </source>
</evidence>
<sequence length="714" mass="78307">MAKPFLLLVHNLITIASLFKAPLPSSALSFNFTAFTSDDTNITYEQAFPAEGTIQLTRNLQGSTLNSSLGRATYRDPLPLWDPQSQNLTDFQTHFTFSIFSQYKDGYGDGLAFFLAPFGSKLPPSSAGGTLGLVDSAHALNTTVNRFVAVEFDIFSNDFDPLPLGRHVGIDINSLRSVRTIPWGADVMGGRRSEAWISYDSAARNLSVAVSAYVRDVRIVQRLSHIIDLRNYLPEEVTFGFSGSTGDQVAIHRIHSWEFTSSLEIVSSSNNGTGGGGLNINRGRGKNRVALLAGLGAGFLLLIFCFGGIFFRKRIVGLIEGDGRDDGFVMDGVLEKGAAGPRMFTFRELKKATNNFSEGDNNKLGEGGFGGVYKGFLKDKDGEDECVVAVKRVSRKSRQGMKEFVAEVKIISRLRHRNLVQLIGWCYEKKELLLVYEFLPNGGLDAHLFNANKDDSLLLTWETRYRIAKGLASGLLYLHEEWEQCVVHRDIKSSNIMLDSNFNAKLGDFGLARLVDHEKGSQTTMLAGTMGYMAPECAVTSKASRESDIYSFGVVLLEIATGRRPAVMEDKEGGFVHLVHWLWDLYGAGRLLMEGSDPTLNGVFDEQEMERLMIIGMFCAHPDSSSRPSARQALQVLNFEAPLPILPLNMPVATYGDFQWADQCSTPSSLTITAGDVDRKSQFSSDITSSSKFNTSDGAFPPSPLAGSADGVTI</sequence>
<evidence type="ECO:0000256" key="16">
    <source>
        <dbReference type="ARBA" id="ARBA00023136"/>
    </source>
</evidence>
<comment type="function">
    <text evidence="20">Promotes hydrogen peroxide H(2)O(2) production and cell death.</text>
</comment>
<keyword evidence="5" id="KW-1003">Cell membrane</keyword>
<dbReference type="Gene3D" id="1.10.510.10">
    <property type="entry name" value="Transferase(Phosphotransferase) domain 1"/>
    <property type="match status" value="1"/>
</dbReference>
<feature type="chain" id="PRO_5043673901" description="Protein kinase domain-containing protein" evidence="25">
    <location>
        <begin position="28"/>
        <end position="714"/>
    </location>
</feature>
<dbReference type="InterPro" id="IPR017441">
    <property type="entry name" value="Protein_kinase_ATP_BS"/>
</dbReference>
<keyword evidence="8 24" id="KW-0812">Transmembrane</keyword>
<evidence type="ECO:0000256" key="14">
    <source>
        <dbReference type="ARBA" id="ARBA00022840"/>
    </source>
</evidence>
<feature type="region of interest" description="Disordered" evidence="23">
    <location>
        <begin position="686"/>
        <end position="714"/>
    </location>
</feature>
<comment type="function">
    <text evidence="19">Involved in resistance response to the pathogenic oomycetes Phytophthora infestans and Phytophthora capsici.</text>
</comment>
<dbReference type="Proteomes" id="UP001497516">
    <property type="component" value="Chromosome 2"/>
</dbReference>
<dbReference type="FunFam" id="1.10.510.10:FF:000240">
    <property type="entry name" value="Lectin-domain containing receptor kinase A4.3"/>
    <property type="match status" value="1"/>
</dbReference>
<evidence type="ECO:0000256" key="19">
    <source>
        <dbReference type="ARBA" id="ARBA00058054"/>
    </source>
</evidence>
<evidence type="ECO:0000256" key="2">
    <source>
        <dbReference type="ARBA" id="ARBA00007606"/>
    </source>
</evidence>
<dbReference type="FunFam" id="3.30.200.20:FF:000168">
    <property type="entry name" value="L-type lectin-domain containing receptor kinase IX.1"/>
    <property type="match status" value="1"/>
</dbReference>
<evidence type="ECO:0000256" key="1">
    <source>
        <dbReference type="ARBA" id="ARBA00004251"/>
    </source>
</evidence>
<protein>
    <recommendedName>
        <fullName evidence="26">Protein kinase domain-containing protein</fullName>
    </recommendedName>
</protein>
<keyword evidence="18" id="KW-0325">Glycoprotein</keyword>
<feature type="signal peptide" evidence="25">
    <location>
        <begin position="1"/>
        <end position="27"/>
    </location>
</feature>
<evidence type="ECO:0000256" key="3">
    <source>
        <dbReference type="ARBA" id="ARBA00008536"/>
    </source>
</evidence>
<evidence type="ECO:0000256" key="18">
    <source>
        <dbReference type="ARBA" id="ARBA00023180"/>
    </source>
</evidence>
<keyword evidence="12" id="KW-0418">Kinase</keyword>
<dbReference type="PANTHER" id="PTHR27007">
    <property type="match status" value="1"/>
</dbReference>
<dbReference type="GO" id="GO:0005524">
    <property type="term" value="F:ATP binding"/>
    <property type="evidence" value="ECO:0007669"/>
    <property type="project" value="UniProtKB-UniRule"/>
</dbReference>
<evidence type="ECO:0000256" key="25">
    <source>
        <dbReference type="SAM" id="SignalP"/>
    </source>
</evidence>
<evidence type="ECO:0000256" key="6">
    <source>
        <dbReference type="ARBA" id="ARBA00022527"/>
    </source>
</evidence>
<keyword evidence="11 22" id="KW-0547">Nucleotide-binding</keyword>
<evidence type="ECO:0000256" key="22">
    <source>
        <dbReference type="PROSITE-ProRule" id="PRU10141"/>
    </source>
</evidence>
<organism evidence="27 28">
    <name type="scientific">Linum trigynum</name>
    <dbReference type="NCBI Taxonomy" id="586398"/>
    <lineage>
        <taxon>Eukaryota</taxon>
        <taxon>Viridiplantae</taxon>
        <taxon>Streptophyta</taxon>
        <taxon>Embryophyta</taxon>
        <taxon>Tracheophyta</taxon>
        <taxon>Spermatophyta</taxon>
        <taxon>Magnoliopsida</taxon>
        <taxon>eudicotyledons</taxon>
        <taxon>Gunneridae</taxon>
        <taxon>Pentapetalae</taxon>
        <taxon>rosids</taxon>
        <taxon>fabids</taxon>
        <taxon>Malpighiales</taxon>
        <taxon>Linaceae</taxon>
        <taxon>Linum</taxon>
    </lineage>
</organism>
<proteinExistence type="inferred from homology"/>
<evidence type="ECO:0000256" key="20">
    <source>
        <dbReference type="ARBA" id="ARBA00058818"/>
    </source>
</evidence>
<feature type="binding site" evidence="22">
    <location>
        <position position="391"/>
    </location>
    <ligand>
        <name>ATP</name>
        <dbReference type="ChEBI" id="CHEBI:30616"/>
    </ligand>
</feature>
<dbReference type="SUPFAM" id="SSF49899">
    <property type="entry name" value="Concanavalin A-like lectins/glucanases"/>
    <property type="match status" value="1"/>
</dbReference>
<dbReference type="InterPro" id="IPR008271">
    <property type="entry name" value="Ser/Thr_kinase_AS"/>
</dbReference>
<feature type="transmembrane region" description="Helical" evidence="24">
    <location>
        <begin position="289"/>
        <end position="311"/>
    </location>
</feature>